<feature type="region of interest" description="Disordered" evidence="2">
    <location>
        <begin position="85"/>
        <end position="110"/>
    </location>
</feature>
<evidence type="ECO:0000313" key="3">
    <source>
        <dbReference type="EMBL" id="KAG7044675.1"/>
    </source>
</evidence>
<feature type="compositionally biased region" description="Polar residues" evidence="2">
    <location>
        <begin position="40"/>
        <end position="52"/>
    </location>
</feature>
<organism evidence="3 4">
    <name type="scientific">Colletotrichum scovillei</name>
    <dbReference type="NCBI Taxonomy" id="1209932"/>
    <lineage>
        <taxon>Eukaryota</taxon>
        <taxon>Fungi</taxon>
        <taxon>Dikarya</taxon>
        <taxon>Ascomycota</taxon>
        <taxon>Pezizomycotina</taxon>
        <taxon>Sordariomycetes</taxon>
        <taxon>Hypocreomycetidae</taxon>
        <taxon>Glomerellales</taxon>
        <taxon>Glomerellaceae</taxon>
        <taxon>Colletotrichum</taxon>
        <taxon>Colletotrichum acutatum species complex</taxon>
    </lineage>
</organism>
<dbReference type="AlphaFoldDB" id="A0A9P7QWG5"/>
<reference evidence="3" key="1">
    <citation type="submission" date="2021-05" db="EMBL/GenBank/DDBJ databases">
        <title>Comparative genomics of three Colletotrichum scovillei strains and genetic complementation revealed genes involved fungal growth and virulence on chili pepper.</title>
        <authorList>
            <person name="Hsieh D.-K."/>
            <person name="Chuang S.-C."/>
            <person name="Chen C.-Y."/>
            <person name="Chao Y.-T."/>
            <person name="Lu M.-Y.J."/>
            <person name="Lee M.-H."/>
            <person name="Shih M.-C."/>
        </authorList>
    </citation>
    <scope>NUCLEOTIDE SEQUENCE</scope>
    <source>
        <strain evidence="3">Coll-153</strain>
    </source>
</reference>
<protein>
    <submittedName>
        <fullName evidence="3">Uncharacterized protein</fullName>
    </submittedName>
</protein>
<evidence type="ECO:0000256" key="1">
    <source>
        <dbReference type="SAM" id="Coils"/>
    </source>
</evidence>
<evidence type="ECO:0000256" key="2">
    <source>
        <dbReference type="SAM" id="MobiDB-lite"/>
    </source>
</evidence>
<accession>A0A9P7QWG5</accession>
<feature type="compositionally biased region" description="Basic and acidic residues" evidence="2">
    <location>
        <begin position="200"/>
        <end position="214"/>
    </location>
</feature>
<feature type="region of interest" description="Disordered" evidence="2">
    <location>
        <begin position="1"/>
        <end position="55"/>
    </location>
</feature>
<comment type="caution">
    <text evidence="3">The sequence shown here is derived from an EMBL/GenBank/DDBJ whole genome shotgun (WGS) entry which is preliminary data.</text>
</comment>
<dbReference type="EMBL" id="JAESDN010000010">
    <property type="protein sequence ID" value="KAG7044675.1"/>
    <property type="molecule type" value="Genomic_DNA"/>
</dbReference>
<name>A0A9P7QWG5_9PEZI</name>
<keyword evidence="4" id="KW-1185">Reference proteome</keyword>
<feature type="compositionally biased region" description="Polar residues" evidence="2">
    <location>
        <begin position="87"/>
        <end position="103"/>
    </location>
</feature>
<evidence type="ECO:0000313" key="4">
    <source>
        <dbReference type="Proteomes" id="UP000699042"/>
    </source>
</evidence>
<sequence>MLEPMTPDVDMLGTSLRPPDPGGQLRHSTRSARREIIYTPKSNSTMPAQRQQDLPVESSWRLVEGGENDSFDTSILNDLEEDDSFLTEPSQMPSQSFSIGGSQESHHSVQDFMNKADDERVILRSPFQPTVRRDPNRSPEPEFIMPSMRFSSTSGTGTSPQHSSGHSSRTVRPSDVSYQQQDVRRRAIRQASNGSPTSARRGDPRRVRGYYDEPAEPKTVAERLSESLPSAAFNILAWIFNVIGMALGYIQKPLALCLAVWLFFGASIMLQNMVTKSITTSLSPLCRIPGAAYLDLPFCPSFTTSPGGGKESGSESANVEFDDLMNVQSQFEQVLERSADGVSLPMEMKRSESSIRDLRTMVRYSELPQRDELVYEFNEYIDTARLTASDLQKFNVHVGSAVDSVISINRWTSRYLDTLSASETTEVGLVSQWSSWLFYPFTPTVTPFSERTLLDKYIEHTALVSDRISSLIVEAQGVLLLLTKAEENLNQIYEIVTRSSNSVKSRRDEVLWTLWTLVGANNKRLHNLNAQLSLLRQVDRQRVTAVAQISALIVDLEKIQAGLGDLRDRVAAPELVRDSAIAIPLTVHIETIDRGVERLEDARQRIRAAENDRIREALARGGTKEDDKLIEGRS</sequence>
<dbReference type="Proteomes" id="UP000699042">
    <property type="component" value="Unassembled WGS sequence"/>
</dbReference>
<feature type="coiled-coil region" evidence="1">
    <location>
        <begin position="592"/>
        <end position="619"/>
    </location>
</feature>
<proteinExistence type="predicted"/>
<keyword evidence="1" id="KW-0175">Coiled coil</keyword>
<feature type="region of interest" description="Disordered" evidence="2">
    <location>
        <begin position="124"/>
        <end position="214"/>
    </location>
</feature>
<feature type="compositionally biased region" description="Basic and acidic residues" evidence="2">
    <location>
        <begin position="131"/>
        <end position="140"/>
    </location>
</feature>
<gene>
    <name evidence="3" type="ORF">JMJ77_004137</name>
</gene>
<feature type="compositionally biased region" description="Polar residues" evidence="2">
    <location>
        <begin position="149"/>
        <end position="181"/>
    </location>
</feature>